<gene>
    <name evidence="10" type="ORF">DFR44_1149</name>
</gene>
<evidence type="ECO:0000259" key="9">
    <source>
        <dbReference type="Pfam" id="PF13844"/>
    </source>
</evidence>
<dbReference type="InterPro" id="IPR019734">
    <property type="entry name" value="TPR_rpt"/>
</dbReference>
<protein>
    <recommendedName>
        <fullName evidence="3">protein O-GlcNAc transferase</fullName>
        <ecNumber evidence="3">2.4.1.255</ecNumber>
    </recommendedName>
</protein>
<dbReference type="SMART" id="SM00028">
    <property type="entry name" value="TPR"/>
    <property type="match status" value="1"/>
</dbReference>
<feature type="domain" description="O-GlcNAc transferase C-terminal" evidence="9">
    <location>
        <begin position="300"/>
        <end position="483"/>
    </location>
</feature>
<dbReference type="Gene3D" id="3.40.50.11380">
    <property type="match status" value="1"/>
</dbReference>
<dbReference type="InterPro" id="IPR011990">
    <property type="entry name" value="TPR-like_helical_dom_sf"/>
</dbReference>
<accession>A0A4R6Y751</accession>
<name>A0A4R6Y751_9BURK</name>
<dbReference type="SUPFAM" id="SSF48452">
    <property type="entry name" value="TPR-like"/>
    <property type="match status" value="1"/>
</dbReference>
<dbReference type="EMBL" id="SNZE01000014">
    <property type="protein sequence ID" value="TDR30972.1"/>
    <property type="molecule type" value="Genomic_DNA"/>
</dbReference>
<comment type="similarity">
    <text evidence="2">Belongs to the glycosyltransferase 41 family. O-GlcNAc transferase subfamily.</text>
</comment>
<sequence length="508" mass="57707">MTILSTSLSAQALLERANELQKQGRHTEAVQYFDAAIEKAPEYFKVISERRFSSAWAGFKHAQDQSEWQHYEHLQRLTVMGVAQDVWFVGEATLAAPALSNLALLYFTQKHAEYIQQSLQDQILTAFKHVPPSSSKKIKLGFVGADFFAQATAYLLTGAVAKIDRTQFEVCAYDFGDTPSQNDGYRRRVENAYDAIIPIQELTDEQAAQRMYEDGIDILLSIKNPASARLGIFARRPAPIQIHYLYFPGTSGMPFFDYIIGDAIVTPPELDYAYAEKVLRIEGCYQPNDELRGLPEQLPRSHWGLPEDAFVLANMSQNYKITPQIFDVWCHLLRLDASRVLWLLSDNEEVCHNLRVEASRRGIHPSRLYFSPPLGIGAHFARLRCADVIVDTHPYNGHTLTSDALWAGTPVVTWAGTTFASRVAASLLHAVGLDECVTWHEDEYFKKIDELARNVSKLKAMRQHLDNNRYQFDVFNAQSYAHRFGALMKRVIHEHWSGTHRDDGVRNL</sequence>
<dbReference type="AlphaFoldDB" id="A0A4R6Y751"/>
<evidence type="ECO:0000256" key="4">
    <source>
        <dbReference type="ARBA" id="ARBA00022676"/>
    </source>
</evidence>
<dbReference type="OrthoDB" id="101857at2"/>
<feature type="repeat" description="TPR" evidence="8">
    <location>
        <begin position="10"/>
        <end position="43"/>
    </location>
</feature>
<evidence type="ECO:0000313" key="11">
    <source>
        <dbReference type="Proteomes" id="UP000294480"/>
    </source>
</evidence>
<dbReference type="GO" id="GO:0097363">
    <property type="term" value="F:protein O-acetylglucosaminyltransferase activity"/>
    <property type="evidence" value="ECO:0007669"/>
    <property type="project" value="UniProtKB-EC"/>
</dbReference>
<evidence type="ECO:0000256" key="3">
    <source>
        <dbReference type="ARBA" id="ARBA00011970"/>
    </source>
</evidence>
<dbReference type="Gene3D" id="3.40.50.2000">
    <property type="entry name" value="Glycogen Phosphorylase B"/>
    <property type="match status" value="1"/>
</dbReference>
<keyword evidence="7 8" id="KW-0802">TPR repeat</keyword>
<evidence type="ECO:0000256" key="8">
    <source>
        <dbReference type="PROSITE-ProRule" id="PRU00339"/>
    </source>
</evidence>
<evidence type="ECO:0000256" key="5">
    <source>
        <dbReference type="ARBA" id="ARBA00022679"/>
    </source>
</evidence>
<comment type="caution">
    <text evidence="10">The sequence shown here is derived from an EMBL/GenBank/DDBJ whole genome shotgun (WGS) entry which is preliminary data.</text>
</comment>
<dbReference type="Pfam" id="PF13844">
    <property type="entry name" value="Glyco_transf_41"/>
    <property type="match status" value="2"/>
</dbReference>
<dbReference type="Proteomes" id="UP000294480">
    <property type="component" value="Unassembled WGS sequence"/>
</dbReference>
<dbReference type="PANTHER" id="PTHR44998:SF1">
    <property type="entry name" value="UDP-N-ACETYLGLUCOSAMINE--PEPTIDE N-ACETYLGLUCOSAMINYLTRANSFERASE 110 KDA SUBUNIT"/>
    <property type="match status" value="1"/>
</dbReference>
<evidence type="ECO:0000256" key="7">
    <source>
        <dbReference type="ARBA" id="ARBA00022803"/>
    </source>
</evidence>
<reference evidence="10 11" key="1">
    <citation type="submission" date="2019-03" db="EMBL/GenBank/DDBJ databases">
        <title>Genomic Encyclopedia of Type Strains, Phase IV (KMG-IV): sequencing the most valuable type-strain genomes for metagenomic binning, comparative biology and taxonomic classification.</title>
        <authorList>
            <person name="Goeker M."/>
        </authorList>
    </citation>
    <scope>NUCLEOTIDE SEQUENCE [LARGE SCALE GENOMIC DNA]</scope>
    <source>
        <strain evidence="10 11">DSM 102852</strain>
    </source>
</reference>
<evidence type="ECO:0000256" key="2">
    <source>
        <dbReference type="ARBA" id="ARBA00005386"/>
    </source>
</evidence>
<dbReference type="InterPro" id="IPR029489">
    <property type="entry name" value="OGT/SEC/SPY_C"/>
</dbReference>
<dbReference type="EC" id="2.4.1.255" evidence="3"/>
<comment type="pathway">
    <text evidence="1">Protein modification; protein glycosylation.</text>
</comment>
<keyword evidence="5 10" id="KW-0808">Transferase</keyword>
<evidence type="ECO:0000256" key="1">
    <source>
        <dbReference type="ARBA" id="ARBA00004922"/>
    </source>
</evidence>
<dbReference type="RefSeq" id="WP_133620543.1">
    <property type="nucleotide sequence ID" value="NZ_SNZE01000014.1"/>
</dbReference>
<keyword evidence="6" id="KW-0677">Repeat</keyword>
<dbReference type="PROSITE" id="PS50005">
    <property type="entry name" value="TPR"/>
    <property type="match status" value="1"/>
</dbReference>
<evidence type="ECO:0000256" key="6">
    <source>
        <dbReference type="ARBA" id="ARBA00022737"/>
    </source>
</evidence>
<feature type="domain" description="O-GlcNAc transferase C-terminal" evidence="9">
    <location>
        <begin position="111"/>
        <end position="279"/>
    </location>
</feature>
<dbReference type="Gene3D" id="1.25.40.10">
    <property type="entry name" value="Tetratricopeptide repeat domain"/>
    <property type="match status" value="1"/>
</dbReference>
<evidence type="ECO:0000313" key="10">
    <source>
        <dbReference type="EMBL" id="TDR30972.1"/>
    </source>
</evidence>
<organism evidence="10 11">
    <name type="scientific">Hydromonas duriensis</name>
    <dbReference type="NCBI Taxonomy" id="1527608"/>
    <lineage>
        <taxon>Bacteria</taxon>
        <taxon>Pseudomonadati</taxon>
        <taxon>Pseudomonadota</taxon>
        <taxon>Betaproteobacteria</taxon>
        <taxon>Burkholderiales</taxon>
        <taxon>Burkholderiaceae</taxon>
        <taxon>Hydromonas</taxon>
    </lineage>
</organism>
<proteinExistence type="inferred from homology"/>
<keyword evidence="4" id="KW-0328">Glycosyltransferase</keyword>
<dbReference type="PANTHER" id="PTHR44998">
    <property type="match status" value="1"/>
</dbReference>
<keyword evidence="11" id="KW-1185">Reference proteome</keyword>